<keyword evidence="3" id="KW-1185">Reference proteome</keyword>
<accession>A0ABN1VU35</accession>
<dbReference type="PROSITE" id="PS51257">
    <property type="entry name" value="PROKAR_LIPOPROTEIN"/>
    <property type="match status" value="1"/>
</dbReference>
<protein>
    <submittedName>
        <fullName evidence="2">Uncharacterized protein</fullName>
    </submittedName>
</protein>
<comment type="caution">
    <text evidence="2">The sequence shown here is derived from an EMBL/GenBank/DDBJ whole genome shotgun (WGS) entry which is preliminary data.</text>
</comment>
<evidence type="ECO:0000313" key="3">
    <source>
        <dbReference type="Proteomes" id="UP001500653"/>
    </source>
</evidence>
<name>A0ABN1VU35_9PSEU</name>
<dbReference type="Proteomes" id="UP001500653">
    <property type="component" value="Unassembled WGS sequence"/>
</dbReference>
<proteinExistence type="predicted"/>
<feature type="chain" id="PRO_5045746567" evidence="1">
    <location>
        <begin position="20"/>
        <end position="413"/>
    </location>
</feature>
<reference evidence="2 3" key="1">
    <citation type="journal article" date="2019" name="Int. J. Syst. Evol. Microbiol.">
        <title>The Global Catalogue of Microorganisms (GCM) 10K type strain sequencing project: providing services to taxonomists for standard genome sequencing and annotation.</title>
        <authorList>
            <consortium name="The Broad Institute Genomics Platform"/>
            <consortium name="The Broad Institute Genome Sequencing Center for Infectious Disease"/>
            <person name="Wu L."/>
            <person name="Ma J."/>
        </authorList>
    </citation>
    <scope>NUCLEOTIDE SEQUENCE [LARGE SCALE GENOMIC DNA]</scope>
    <source>
        <strain evidence="2 3">JCM 13023</strain>
    </source>
</reference>
<dbReference type="RefSeq" id="WP_253862058.1">
    <property type="nucleotide sequence ID" value="NZ_BAAALN010000001.1"/>
</dbReference>
<sequence length="413" mass="44747">MRSRQVAGLALTVVGALLAVGCTTTVAGQAEVDSGSAGQDMMPDGMILLQEDGDGPHTFGCTVAFDACQVLSLEGAVDAGFEAELGSGPSPQLINWHQLADGAHHPEQGGMDTGLTNCSIPGASADRLSLTVYQAPFDNPEWRDTTERVFSRDFASTHADTEFESEKQLAGMRVVTMKKEIDTWSVAFFANEFYARMMVQAGESDSPEAVRDSLVETVVEGLAEGPRPPVAYAYADPYSWVPSPCALFTADDYAESWGHPDIGRVEERLSMSEVVLTHEKGNALHVRTSCQRQNEQAANMDAPSSTASPNGLTVELSHYRDESGAELSNNYDCDGDKKYSHPFGEPEKVDMELGDGHVCLIQYGRHAPGFTFKVGRTVVEITSWNLDIYDSGKRMNQVLLPPAQNVAERLAEL</sequence>
<keyword evidence="1" id="KW-0732">Signal</keyword>
<organism evidence="2 3">
    <name type="scientific">Prauserella halophila</name>
    <dbReference type="NCBI Taxonomy" id="185641"/>
    <lineage>
        <taxon>Bacteria</taxon>
        <taxon>Bacillati</taxon>
        <taxon>Actinomycetota</taxon>
        <taxon>Actinomycetes</taxon>
        <taxon>Pseudonocardiales</taxon>
        <taxon>Pseudonocardiaceae</taxon>
        <taxon>Prauserella</taxon>
    </lineage>
</organism>
<evidence type="ECO:0000256" key="1">
    <source>
        <dbReference type="SAM" id="SignalP"/>
    </source>
</evidence>
<feature type="signal peptide" evidence="1">
    <location>
        <begin position="1"/>
        <end position="19"/>
    </location>
</feature>
<evidence type="ECO:0000313" key="2">
    <source>
        <dbReference type="EMBL" id="GAA1223435.1"/>
    </source>
</evidence>
<dbReference type="EMBL" id="BAAALN010000001">
    <property type="protein sequence ID" value="GAA1223435.1"/>
    <property type="molecule type" value="Genomic_DNA"/>
</dbReference>
<gene>
    <name evidence="2" type="ORF">GCM10009676_00970</name>
</gene>